<dbReference type="EMBL" id="CP062006">
    <property type="protein sequence ID" value="QTC88116.1"/>
    <property type="molecule type" value="Genomic_DNA"/>
</dbReference>
<dbReference type="RefSeq" id="WP_207825091.1">
    <property type="nucleotide sequence ID" value="NZ_CP062006.1"/>
</dbReference>
<organism evidence="1 2">
    <name type="scientific">Brevundimonas pondensis</name>
    <dbReference type="NCBI Taxonomy" id="2774189"/>
    <lineage>
        <taxon>Bacteria</taxon>
        <taxon>Pseudomonadati</taxon>
        <taxon>Pseudomonadota</taxon>
        <taxon>Alphaproteobacteria</taxon>
        <taxon>Caulobacterales</taxon>
        <taxon>Caulobacteraceae</taxon>
        <taxon>Brevundimonas</taxon>
    </lineage>
</organism>
<protein>
    <submittedName>
        <fullName evidence="1">Uncharacterized protein</fullName>
    </submittedName>
</protein>
<accession>A0ABX7SLU5</accession>
<name>A0ABX7SLU5_9CAUL</name>
<gene>
    <name evidence="1" type="ORF">IFE19_01525</name>
</gene>
<reference evidence="1 2" key="1">
    <citation type="submission" date="2020-09" db="EMBL/GenBank/DDBJ databases">
        <title>Brevundimonas sp. LVF1 isolated from an oligotrophic pond in Goettingen, Germany.</title>
        <authorList>
            <person name="Friedrich I."/>
            <person name="Klassen A."/>
            <person name="Neubauer H."/>
            <person name="Schneider D."/>
            <person name="Hertel R."/>
            <person name="Daniel R."/>
        </authorList>
    </citation>
    <scope>NUCLEOTIDE SEQUENCE [LARGE SCALE GENOMIC DNA]</scope>
    <source>
        <strain evidence="1 2">LVF1</strain>
    </source>
</reference>
<proteinExistence type="predicted"/>
<keyword evidence="2" id="KW-1185">Reference proteome</keyword>
<evidence type="ECO:0000313" key="2">
    <source>
        <dbReference type="Proteomes" id="UP000663942"/>
    </source>
</evidence>
<sequence length="118" mass="12686">MSCNDGFEHVRTSTFEAEYVDETGQLSFDNCAASFRIAAQEGDAPLLTITQSATANGSATLCEGQVIVVKITVEDLDTLPLATPPADPWVGWFEADFTQIDGTVTSLDRGPFILQRGI</sequence>
<evidence type="ECO:0000313" key="1">
    <source>
        <dbReference type="EMBL" id="QTC88116.1"/>
    </source>
</evidence>
<dbReference type="Proteomes" id="UP000663942">
    <property type="component" value="Chromosome"/>
</dbReference>